<dbReference type="PATRIC" id="fig|742733.3.peg.4253"/>
<keyword evidence="3" id="KW-1003">Cell membrane</keyword>
<dbReference type="EMBL" id="ADLJ01000033">
    <property type="protein sequence ID" value="EHE96982.1"/>
    <property type="molecule type" value="Genomic_DNA"/>
</dbReference>
<feature type="transmembrane region" description="Helical" evidence="9">
    <location>
        <begin position="90"/>
        <end position="108"/>
    </location>
</feature>
<keyword evidence="6 9" id="KW-1133">Transmembrane helix</keyword>
<dbReference type="eggNOG" id="COG3090">
    <property type="taxonomic scope" value="Bacteria"/>
</dbReference>
<name>G5HND9_9FIRM</name>
<dbReference type="HOGENOM" id="CLU_086356_3_3_9"/>
<evidence type="ECO:0000256" key="2">
    <source>
        <dbReference type="ARBA" id="ARBA00022448"/>
    </source>
</evidence>
<feature type="transmembrane region" description="Helical" evidence="9">
    <location>
        <begin position="51"/>
        <end position="69"/>
    </location>
</feature>
<evidence type="ECO:0000259" key="10">
    <source>
        <dbReference type="Pfam" id="PF04290"/>
    </source>
</evidence>
<dbReference type="GO" id="GO:0005886">
    <property type="term" value="C:plasma membrane"/>
    <property type="evidence" value="ECO:0007669"/>
    <property type="project" value="UniProtKB-SubCell"/>
</dbReference>
<dbReference type="InterPro" id="IPR055348">
    <property type="entry name" value="DctQ"/>
</dbReference>
<keyword evidence="4" id="KW-0997">Cell inner membrane</keyword>
<dbReference type="InterPro" id="IPR007387">
    <property type="entry name" value="TRAP_DctQ"/>
</dbReference>
<organism evidence="11 12">
    <name type="scientific">[Clostridium] citroniae WAL-17108</name>
    <dbReference type="NCBI Taxonomy" id="742733"/>
    <lineage>
        <taxon>Bacteria</taxon>
        <taxon>Bacillati</taxon>
        <taxon>Bacillota</taxon>
        <taxon>Clostridia</taxon>
        <taxon>Lachnospirales</taxon>
        <taxon>Lachnospiraceae</taxon>
        <taxon>Enterocloster</taxon>
    </lineage>
</organism>
<feature type="domain" description="Tripartite ATP-independent periplasmic transporters DctQ component" evidence="10">
    <location>
        <begin position="27"/>
        <end position="156"/>
    </location>
</feature>
<dbReference type="PANTHER" id="PTHR35011">
    <property type="entry name" value="2,3-DIKETO-L-GULONATE TRAP TRANSPORTER SMALL PERMEASE PROTEIN YIAM"/>
    <property type="match status" value="1"/>
</dbReference>
<evidence type="ECO:0000256" key="4">
    <source>
        <dbReference type="ARBA" id="ARBA00022519"/>
    </source>
</evidence>
<keyword evidence="2" id="KW-0813">Transport</keyword>
<dbReference type="Proteomes" id="UP000003763">
    <property type="component" value="Unassembled WGS sequence"/>
</dbReference>
<evidence type="ECO:0000256" key="5">
    <source>
        <dbReference type="ARBA" id="ARBA00022692"/>
    </source>
</evidence>
<evidence type="ECO:0000313" key="12">
    <source>
        <dbReference type="Proteomes" id="UP000003763"/>
    </source>
</evidence>
<evidence type="ECO:0000313" key="11">
    <source>
        <dbReference type="EMBL" id="EHE96982.1"/>
    </source>
</evidence>
<sequence>MKNRKILIWTIFKNLDVILAGIIGGVLVLVTFLGVIMRYLFNAPFVWQQEIQLGCFLWLSYLGAGAAFLSESHVAVDIFVDSFPRKVREIVEFGAYIVTCVVLVFLFWQSNRLLMQMAKTGKVTSILHVPYDLLYTVIPIGCVLMVIDYTIVTIRHYRERRENGE</sequence>
<evidence type="ECO:0000256" key="8">
    <source>
        <dbReference type="ARBA" id="ARBA00038436"/>
    </source>
</evidence>
<evidence type="ECO:0000256" key="7">
    <source>
        <dbReference type="ARBA" id="ARBA00023136"/>
    </source>
</evidence>
<proteinExistence type="inferred from homology"/>
<evidence type="ECO:0000256" key="9">
    <source>
        <dbReference type="SAM" id="Phobius"/>
    </source>
</evidence>
<feature type="transmembrane region" description="Helical" evidence="9">
    <location>
        <begin position="12"/>
        <end position="39"/>
    </location>
</feature>
<gene>
    <name evidence="11" type="ORF">HMPREF9469_04101</name>
</gene>
<evidence type="ECO:0000256" key="6">
    <source>
        <dbReference type="ARBA" id="ARBA00022989"/>
    </source>
</evidence>
<comment type="similarity">
    <text evidence="8">Belongs to the TRAP transporter small permease family.</text>
</comment>
<protein>
    <recommendedName>
        <fullName evidence="10">Tripartite ATP-independent periplasmic transporters DctQ component domain-containing protein</fullName>
    </recommendedName>
</protein>
<reference evidence="11 12" key="1">
    <citation type="submission" date="2011-08" db="EMBL/GenBank/DDBJ databases">
        <title>The Genome Sequence of Clostridium citroniae WAL-17108.</title>
        <authorList>
            <consortium name="The Broad Institute Genome Sequencing Platform"/>
            <person name="Earl A."/>
            <person name="Ward D."/>
            <person name="Feldgarden M."/>
            <person name="Gevers D."/>
            <person name="Finegold S.M."/>
            <person name="Summanen P.H."/>
            <person name="Molitoris D.R."/>
            <person name="Vaisanen M.L."/>
            <person name="Daigneault M."/>
            <person name="Allen-Vercoe E."/>
            <person name="Young S.K."/>
            <person name="Zeng Q."/>
            <person name="Gargeya S."/>
            <person name="Fitzgerald M."/>
            <person name="Haas B."/>
            <person name="Abouelleil A."/>
            <person name="Alvarado L."/>
            <person name="Arachchi H.M."/>
            <person name="Berlin A."/>
            <person name="Brown A."/>
            <person name="Chapman S.B."/>
            <person name="Chen Z."/>
            <person name="Dunbar C."/>
            <person name="Freedman E."/>
            <person name="Gearin G."/>
            <person name="Gellesch M."/>
            <person name="Goldberg J."/>
            <person name="Griggs A."/>
            <person name="Gujja S."/>
            <person name="Heiman D."/>
            <person name="Howarth C."/>
            <person name="Larson L."/>
            <person name="Lui A."/>
            <person name="MacDonald P.J.P."/>
            <person name="Montmayeur A."/>
            <person name="Murphy C."/>
            <person name="Neiman D."/>
            <person name="Pearson M."/>
            <person name="Priest M."/>
            <person name="Roberts A."/>
            <person name="Saif S."/>
            <person name="Shea T."/>
            <person name="Shenoy N."/>
            <person name="Sisk P."/>
            <person name="Stolte C."/>
            <person name="Sykes S."/>
            <person name="Wortman J."/>
            <person name="Nusbaum C."/>
            <person name="Birren B."/>
        </authorList>
    </citation>
    <scope>NUCLEOTIDE SEQUENCE [LARGE SCALE GENOMIC DNA]</scope>
    <source>
        <strain evidence="11 12">WAL-17108</strain>
    </source>
</reference>
<dbReference type="AlphaFoldDB" id="G5HND9"/>
<dbReference type="Pfam" id="PF04290">
    <property type="entry name" value="DctQ"/>
    <property type="match status" value="1"/>
</dbReference>
<dbReference type="RefSeq" id="WP_007866169.1">
    <property type="nucleotide sequence ID" value="NZ_JH376426.1"/>
</dbReference>
<accession>G5HND9</accession>
<keyword evidence="5 9" id="KW-0812">Transmembrane</keyword>
<evidence type="ECO:0000256" key="3">
    <source>
        <dbReference type="ARBA" id="ARBA00022475"/>
    </source>
</evidence>
<keyword evidence="7 9" id="KW-0472">Membrane</keyword>
<evidence type="ECO:0000256" key="1">
    <source>
        <dbReference type="ARBA" id="ARBA00004429"/>
    </source>
</evidence>
<feature type="transmembrane region" description="Helical" evidence="9">
    <location>
        <begin position="133"/>
        <end position="152"/>
    </location>
</feature>
<comment type="subcellular location">
    <subcellularLocation>
        <location evidence="1">Cell inner membrane</location>
        <topology evidence="1">Multi-pass membrane protein</topology>
    </subcellularLocation>
</comment>
<comment type="caution">
    <text evidence="11">The sequence shown here is derived from an EMBL/GenBank/DDBJ whole genome shotgun (WGS) entry which is preliminary data.</text>
</comment>